<comment type="caution">
    <text evidence="2">The sequence shown here is derived from an EMBL/GenBank/DDBJ whole genome shotgun (WGS) entry which is preliminary data.</text>
</comment>
<evidence type="ECO:0000259" key="1">
    <source>
        <dbReference type="Pfam" id="PF12708"/>
    </source>
</evidence>
<organism evidence="2 3">
    <name type="scientific">Kribbella yunnanensis</name>
    <dbReference type="NCBI Taxonomy" id="190194"/>
    <lineage>
        <taxon>Bacteria</taxon>
        <taxon>Bacillati</taxon>
        <taxon>Actinomycetota</taxon>
        <taxon>Actinomycetes</taxon>
        <taxon>Propionibacteriales</taxon>
        <taxon>Kribbellaceae</taxon>
        <taxon>Kribbella</taxon>
    </lineage>
</organism>
<protein>
    <recommendedName>
        <fullName evidence="1">Rhamnogalacturonase A/B/Epimerase-like pectate lyase domain-containing protein</fullName>
    </recommendedName>
</protein>
<keyword evidence="3" id="KW-1185">Reference proteome</keyword>
<proteinExistence type="predicted"/>
<dbReference type="InterPro" id="IPR011050">
    <property type="entry name" value="Pectin_lyase_fold/virulence"/>
</dbReference>
<feature type="domain" description="Rhamnogalacturonase A/B/Epimerase-like pectate lyase" evidence="1">
    <location>
        <begin position="3"/>
        <end position="46"/>
    </location>
</feature>
<name>A0ABP4TYK8_9ACTN</name>
<reference evidence="3" key="1">
    <citation type="journal article" date="2019" name="Int. J. Syst. Evol. Microbiol.">
        <title>The Global Catalogue of Microorganisms (GCM) 10K type strain sequencing project: providing services to taxonomists for standard genome sequencing and annotation.</title>
        <authorList>
            <consortium name="The Broad Institute Genomics Platform"/>
            <consortium name="The Broad Institute Genome Sequencing Center for Infectious Disease"/>
            <person name="Wu L."/>
            <person name="Ma J."/>
        </authorList>
    </citation>
    <scope>NUCLEOTIDE SEQUENCE [LARGE SCALE GENOMIC DNA]</scope>
    <source>
        <strain evidence="3">JCM 14307</strain>
    </source>
</reference>
<accession>A0ABP4TYK8</accession>
<dbReference type="Proteomes" id="UP001500280">
    <property type="component" value="Unassembled WGS sequence"/>
</dbReference>
<dbReference type="InterPro" id="IPR006626">
    <property type="entry name" value="PbH1"/>
</dbReference>
<evidence type="ECO:0000313" key="2">
    <source>
        <dbReference type="EMBL" id="GAA1696019.1"/>
    </source>
</evidence>
<dbReference type="InterPro" id="IPR024535">
    <property type="entry name" value="RHGA/B-epi-like_pectate_lyase"/>
</dbReference>
<dbReference type="Gene3D" id="2.160.20.10">
    <property type="entry name" value="Single-stranded right-handed beta-helix, Pectin lyase-like"/>
    <property type="match status" value="2"/>
</dbReference>
<dbReference type="Pfam" id="PF12708">
    <property type="entry name" value="Pect-lyase_RHGA_epim"/>
    <property type="match status" value="1"/>
</dbReference>
<sequence length="559" mass="60551">MLDVTEFGADPTGVADSTAAVAAAIEAARDVAGPKGLVFPKGTYHFYPDQAVPHELYLSNTAGADPAVRFKRFALYVEGIDDLTIDGQGSHFQLHGQLGLFAVLGSTNVTLTNFEFDHSAPRIIDLTVIETGPGYRIVSVPAGSPYVVEAGQVSFLTDPSPYDGQPYWRHSSDELSNGQQVFDPVAGLASRRPPWLFENVISVTDLGERRLRIDYGSEATPDGLGMVYSLREVTRDTAAGFIWQSKDVAVTDLQARYLHGFGILGQFSENIVVSGNEFVTDRASGRIAAAFADFVQMSGVKGTVTITGNTFDGAHDDAINIHGTYLPITKIDGRTLHLRYAHNETAGFPQFAVGDELEITNRASLRAVGQATVTAVTGPTGRDSRQLTTMTVVLDRDVPADVVADPEAFAVENTTYTPAVRVAGNTFRNIPTRGVLVATRRPAVIEDNVFDGLDMSAILITADASGWYESGPVRDLTIRRNTFRRPVRNHASILINPENTVFDGPVHENIRIEDNTFEGGLVVEAKSVRNLAIRNNHVDGGTSDDSFRFTDCSEITLEN</sequence>
<dbReference type="SMART" id="SM00710">
    <property type="entry name" value="PbH1"/>
    <property type="match status" value="6"/>
</dbReference>
<dbReference type="EMBL" id="BAAANF010000017">
    <property type="protein sequence ID" value="GAA1696019.1"/>
    <property type="molecule type" value="Genomic_DNA"/>
</dbReference>
<gene>
    <name evidence="2" type="ORF">GCM10009745_47460</name>
</gene>
<evidence type="ECO:0000313" key="3">
    <source>
        <dbReference type="Proteomes" id="UP001500280"/>
    </source>
</evidence>
<dbReference type="SUPFAM" id="SSF51126">
    <property type="entry name" value="Pectin lyase-like"/>
    <property type="match status" value="1"/>
</dbReference>
<dbReference type="InterPro" id="IPR012334">
    <property type="entry name" value="Pectin_lyas_fold"/>
</dbReference>